<keyword evidence="6 13" id="KW-0418">Kinase</keyword>
<name>A0A3A9ZH47_9ACTN</name>
<dbReference type="InterPro" id="IPR003594">
    <property type="entry name" value="HATPase_dom"/>
</dbReference>
<keyword evidence="3" id="KW-0597">Phosphoprotein</keyword>
<dbReference type="CDD" id="cd16917">
    <property type="entry name" value="HATPase_UhpB-NarQ-NarX-like"/>
    <property type="match status" value="1"/>
</dbReference>
<dbReference type="AlphaFoldDB" id="A0A3A9ZH47"/>
<dbReference type="EC" id="2.7.13.3" evidence="2"/>
<dbReference type="PANTHER" id="PTHR24421">
    <property type="entry name" value="NITRATE/NITRITE SENSOR PROTEIN NARX-RELATED"/>
    <property type="match status" value="1"/>
</dbReference>
<dbReference type="Proteomes" id="UP000281726">
    <property type="component" value="Unassembled WGS sequence"/>
</dbReference>
<keyword evidence="10" id="KW-0472">Membrane</keyword>
<evidence type="ECO:0000256" key="10">
    <source>
        <dbReference type="SAM" id="Phobius"/>
    </source>
</evidence>
<sequence length="459" mass="47576">MLITMADHPDSEPAPAGLPGPPRPGSRWLDERLTRLGVTGSFARDCLSAAVVTAVTFALLAPIVWLAAPGAGVDLDPALARLVVALGCGQALVLCLRRVRPLVCLGLVAGAQLVIAAVVPPELTVRGLAPLIAAYTVGVLFPARTALLLALGAAAVEAAGVVAATAVAGPGRLTPAAGQLASAALTYLGAAFVGTYVATRRRYLDLVRLRAEEAVRAQRATVRAAIGAERARMARELHDVAAHHLSAMVVQAAAVERLVDRDPAAAKAGVAWIRGQGKETLDNLRLVVGVLRGRSAGRDGTHPTDAEEGTTPVPGLAVLDDLVRTARDLGTPVEFVARGPRREVPPIADVALYRMTQECLSNARQHAPGAPVRVVLRYLARAVTLQVTNAPVARRPEPAARTGGGVGLVGIRERAHLIGAEFDAGPTPAGGWSVTVTLPTARDDEPAEPIPTTEGEHPT</sequence>
<evidence type="ECO:0000259" key="12">
    <source>
        <dbReference type="Pfam" id="PF07730"/>
    </source>
</evidence>
<evidence type="ECO:0000256" key="4">
    <source>
        <dbReference type="ARBA" id="ARBA00022679"/>
    </source>
</evidence>
<evidence type="ECO:0000256" key="7">
    <source>
        <dbReference type="ARBA" id="ARBA00022840"/>
    </source>
</evidence>
<dbReference type="Pfam" id="PF07730">
    <property type="entry name" value="HisKA_3"/>
    <property type="match status" value="1"/>
</dbReference>
<feature type="transmembrane region" description="Helical" evidence="10">
    <location>
        <begin position="148"/>
        <end position="168"/>
    </location>
</feature>
<feature type="transmembrane region" description="Helical" evidence="10">
    <location>
        <begin position="78"/>
        <end position="95"/>
    </location>
</feature>
<feature type="region of interest" description="Disordered" evidence="9">
    <location>
        <begin position="439"/>
        <end position="459"/>
    </location>
</feature>
<keyword evidence="8" id="KW-0902">Two-component regulatory system</keyword>
<dbReference type="Gene3D" id="3.30.565.10">
    <property type="entry name" value="Histidine kinase-like ATPase, C-terminal domain"/>
    <property type="match status" value="1"/>
</dbReference>
<dbReference type="InterPro" id="IPR011712">
    <property type="entry name" value="Sig_transdc_His_kin_sub3_dim/P"/>
</dbReference>
<feature type="transmembrane region" description="Helical" evidence="10">
    <location>
        <begin position="180"/>
        <end position="199"/>
    </location>
</feature>
<keyword evidence="10" id="KW-0812">Transmembrane</keyword>
<dbReference type="SUPFAM" id="SSF55874">
    <property type="entry name" value="ATPase domain of HSP90 chaperone/DNA topoisomerase II/histidine kinase"/>
    <property type="match status" value="1"/>
</dbReference>
<comment type="caution">
    <text evidence="13">The sequence shown here is derived from an EMBL/GenBank/DDBJ whole genome shotgun (WGS) entry which is preliminary data.</text>
</comment>
<organism evidence="13 14">
    <name type="scientific">Micromonospora endolithica</name>
    <dbReference type="NCBI Taxonomy" id="230091"/>
    <lineage>
        <taxon>Bacteria</taxon>
        <taxon>Bacillati</taxon>
        <taxon>Actinomycetota</taxon>
        <taxon>Actinomycetes</taxon>
        <taxon>Micromonosporales</taxon>
        <taxon>Micromonosporaceae</taxon>
        <taxon>Micromonospora</taxon>
    </lineage>
</organism>
<evidence type="ECO:0000256" key="5">
    <source>
        <dbReference type="ARBA" id="ARBA00022741"/>
    </source>
</evidence>
<evidence type="ECO:0000256" key="1">
    <source>
        <dbReference type="ARBA" id="ARBA00000085"/>
    </source>
</evidence>
<dbReference type="PANTHER" id="PTHR24421:SF10">
    <property type="entry name" value="NITRATE_NITRITE SENSOR PROTEIN NARQ"/>
    <property type="match status" value="1"/>
</dbReference>
<evidence type="ECO:0000313" key="14">
    <source>
        <dbReference type="Proteomes" id="UP000281726"/>
    </source>
</evidence>
<evidence type="ECO:0000313" key="13">
    <source>
        <dbReference type="EMBL" id="RKN47771.1"/>
    </source>
</evidence>
<keyword evidence="14" id="KW-1185">Reference proteome</keyword>
<feature type="domain" description="Signal transduction histidine kinase subgroup 3 dimerisation and phosphoacceptor" evidence="12">
    <location>
        <begin position="229"/>
        <end position="293"/>
    </location>
</feature>
<evidence type="ECO:0000256" key="6">
    <source>
        <dbReference type="ARBA" id="ARBA00022777"/>
    </source>
</evidence>
<comment type="catalytic activity">
    <reaction evidence="1">
        <text>ATP + protein L-histidine = ADP + protein N-phospho-L-histidine.</text>
        <dbReference type="EC" id="2.7.13.3"/>
    </reaction>
</comment>
<evidence type="ECO:0000256" key="2">
    <source>
        <dbReference type="ARBA" id="ARBA00012438"/>
    </source>
</evidence>
<feature type="domain" description="Histidine kinase/HSP90-like ATPase" evidence="11">
    <location>
        <begin position="351"/>
        <end position="441"/>
    </location>
</feature>
<feature type="region of interest" description="Disordered" evidence="9">
    <location>
        <begin position="1"/>
        <end position="25"/>
    </location>
</feature>
<feature type="transmembrane region" description="Helical" evidence="10">
    <location>
        <begin position="125"/>
        <end position="141"/>
    </location>
</feature>
<keyword evidence="4" id="KW-0808">Transferase</keyword>
<dbReference type="EMBL" id="RBAK01000004">
    <property type="protein sequence ID" value="RKN47771.1"/>
    <property type="molecule type" value="Genomic_DNA"/>
</dbReference>
<dbReference type="InterPro" id="IPR036890">
    <property type="entry name" value="HATPase_C_sf"/>
</dbReference>
<feature type="transmembrane region" description="Helical" evidence="10">
    <location>
        <begin position="102"/>
        <end position="119"/>
    </location>
</feature>
<reference evidence="13 14" key="1">
    <citation type="journal article" date="2004" name="Syst. Appl. Microbiol.">
        <title>Cryptoendolithic actinomycetes from antarctic sandstone rock samples: Micromonospora endolithica sp. nov. and two isolates related to Micromonospora coerulea Jensen 1932.</title>
        <authorList>
            <person name="Hirsch P."/>
            <person name="Mevs U."/>
            <person name="Kroppenstedt R.M."/>
            <person name="Schumann P."/>
            <person name="Stackebrandt E."/>
        </authorList>
    </citation>
    <scope>NUCLEOTIDE SEQUENCE [LARGE SCALE GENOMIC DNA]</scope>
    <source>
        <strain evidence="13 14">JCM 12677</strain>
    </source>
</reference>
<dbReference type="GO" id="GO:0016020">
    <property type="term" value="C:membrane"/>
    <property type="evidence" value="ECO:0007669"/>
    <property type="project" value="InterPro"/>
</dbReference>
<feature type="transmembrane region" description="Helical" evidence="10">
    <location>
        <begin position="42"/>
        <end position="66"/>
    </location>
</feature>
<dbReference type="Gene3D" id="1.20.5.1930">
    <property type="match status" value="1"/>
</dbReference>
<evidence type="ECO:0000259" key="11">
    <source>
        <dbReference type="Pfam" id="PF02518"/>
    </source>
</evidence>
<evidence type="ECO:0000256" key="9">
    <source>
        <dbReference type="SAM" id="MobiDB-lite"/>
    </source>
</evidence>
<accession>A0A3A9ZH47</accession>
<keyword evidence="10" id="KW-1133">Transmembrane helix</keyword>
<gene>
    <name evidence="13" type="ORF">D7223_13565</name>
</gene>
<evidence type="ECO:0000256" key="3">
    <source>
        <dbReference type="ARBA" id="ARBA00022553"/>
    </source>
</evidence>
<keyword evidence="7" id="KW-0067">ATP-binding</keyword>
<evidence type="ECO:0000256" key="8">
    <source>
        <dbReference type="ARBA" id="ARBA00023012"/>
    </source>
</evidence>
<dbReference type="Pfam" id="PF02518">
    <property type="entry name" value="HATPase_c"/>
    <property type="match status" value="1"/>
</dbReference>
<protein>
    <recommendedName>
        <fullName evidence="2">histidine kinase</fullName>
        <ecNumber evidence="2">2.7.13.3</ecNumber>
    </recommendedName>
</protein>
<keyword evidence="5" id="KW-0547">Nucleotide-binding</keyword>
<dbReference type="GO" id="GO:0046983">
    <property type="term" value="F:protein dimerization activity"/>
    <property type="evidence" value="ECO:0007669"/>
    <property type="project" value="InterPro"/>
</dbReference>
<dbReference type="InterPro" id="IPR050482">
    <property type="entry name" value="Sensor_HK_TwoCompSys"/>
</dbReference>
<proteinExistence type="predicted"/>
<dbReference type="GO" id="GO:0005524">
    <property type="term" value="F:ATP binding"/>
    <property type="evidence" value="ECO:0007669"/>
    <property type="project" value="UniProtKB-KW"/>
</dbReference>
<dbReference type="GO" id="GO:0000155">
    <property type="term" value="F:phosphorelay sensor kinase activity"/>
    <property type="evidence" value="ECO:0007669"/>
    <property type="project" value="InterPro"/>
</dbReference>